<evidence type="ECO:0000256" key="3">
    <source>
        <dbReference type="ARBA" id="ARBA00022982"/>
    </source>
</evidence>
<dbReference type="PANTHER" id="PTHR47627:SF1">
    <property type="entry name" value="RUBREDOXIN-1-RELATED"/>
    <property type="match status" value="1"/>
</dbReference>
<evidence type="ECO:0000256" key="1">
    <source>
        <dbReference type="ARBA" id="ARBA00022448"/>
    </source>
</evidence>
<feature type="repeat" description="TPR" evidence="5">
    <location>
        <begin position="589"/>
        <end position="622"/>
    </location>
</feature>
<keyword evidence="1" id="KW-0813">Transport</keyword>
<dbReference type="SUPFAM" id="SSF48452">
    <property type="entry name" value="TPR-like"/>
    <property type="match status" value="1"/>
</dbReference>
<keyword evidence="7" id="KW-0472">Membrane</keyword>
<dbReference type="SMART" id="SM00028">
    <property type="entry name" value="TPR"/>
    <property type="match status" value="3"/>
</dbReference>
<dbReference type="PRINTS" id="PR00163">
    <property type="entry name" value="RUBREDOXIN"/>
</dbReference>
<dbReference type="PROSITE" id="PS50903">
    <property type="entry name" value="RUBREDOXIN_LIKE"/>
    <property type="match status" value="1"/>
</dbReference>
<feature type="domain" description="Rubredoxin-like" evidence="8">
    <location>
        <begin position="824"/>
        <end position="873"/>
    </location>
</feature>
<dbReference type="InterPro" id="IPR050526">
    <property type="entry name" value="Rubredoxin_ET"/>
</dbReference>
<feature type="compositionally biased region" description="Pro residues" evidence="6">
    <location>
        <begin position="199"/>
        <end position="213"/>
    </location>
</feature>
<evidence type="ECO:0000256" key="5">
    <source>
        <dbReference type="PROSITE-ProRule" id="PRU00339"/>
    </source>
</evidence>
<feature type="region of interest" description="Disordered" evidence="6">
    <location>
        <begin position="1"/>
        <end position="23"/>
    </location>
</feature>
<organism evidence="9 10">
    <name type="scientific">Symbiodinium natans</name>
    <dbReference type="NCBI Taxonomy" id="878477"/>
    <lineage>
        <taxon>Eukaryota</taxon>
        <taxon>Sar</taxon>
        <taxon>Alveolata</taxon>
        <taxon>Dinophyceae</taxon>
        <taxon>Suessiales</taxon>
        <taxon>Symbiodiniaceae</taxon>
        <taxon>Symbiodinium</taxon>
    </lineage>
</organism>
<dbReference type="InterPro" id="IPR024935">
    <property type="entry name" value="Rubredoxin_dom"/>
</dbReference>
<protein>
    <submittedName>
        <fullName evidence="9">Rub protein</fullName>
    </submittedName>
</protein>
<evidence type="ECO:0000256" key="6">
    <source>
        <dbReference type="SAM" id="MobiDB-lite"/>
    </source>
</evidence>
<dbReference type="EMBL" id="CAJNDS010002214">
    <property type="protein sequence ID" value="CAE7376979.1"/>
    <property type="molecule type" value="Genomic_DNA"/>
</dbReference>
<evidence type="ECO:0000256" key="4">
    <source>
        <dbReference type="ARBA" id="ARBA00023004"/>
    </source>
</evidence>
<evidence type="ECO:0000313" key="9">
    <source>
        <dbReference type="EMBL" id="CAE7376979.1"/>
    </source>
</evidence>
<evidence type="ECO:0000256" key="7">
    <source>
        <dbReference type="SAM" id="Phobius"/>
    </source>
</evidence>
<dbReference type="GO" id="GO:0043448">
    <property type="term" value="P:alkane catabolic process"/>
    <property type="evidence" value="ECO:0007669"/>
    <property type="project" value="TreeGrafter"/>
</dbReference>
<dbReference type="InterPro" id="IPR011990">
    <property type="entry name" value="TPR-like_helical_dom_sf"/>
</dbReference>
<dbReference type="GO" id="GO:0009055">
    <property type="term" value="F:electron transfer activity"/>
    <property type="evidence" value="ECO:0007669"/>
    <property type="project" value="TreeGrafter"/>
</dbReference>
<evidence type="ECO:0000259" key="8">
    <source>
        <dbReference type="PROSITE" id="PS50903"/>
    </source>
</evidence>
<feature type="compositionally biased region" description="Basic and acidic residues" evidence="6">
    <location>
        <begin position="7"/>
        <end position="18"/>
    </location>
</feature>
<dbReference type="AlphaFoldDB" id="A0A812QDV1"/>
<comment type="caution">
    <text evidence="9">The sequence shown here is derived from an EMBL/GenBank/DDBJ whole genome shotgun (WGS) entry which is preliminary data.</text>
</comment>
<name>A0A812QDV1_9DINO</name>
<dbReference type="InterPro" id="IPR024934">
    <property type="entry name" value="Rubredoxin-like_dom"/>
</dbReference>
<gene>
    <name evidence="9" type="primary">rub</name>
    <name evidence="9" type="ORF">SNAT2548_LOCUS20591</name>
</gene>
<evidence type="ECO:0000256" key="2">
    <source>
        <dbReference type="ARBA" id="ARBA00022723"/>
    </source>
</evidence>
<dbReference type="Gene3D" id="2.20.28.10">
    <property type="match status" value="1"/>
</dbReference>
<keyword evidence="10" id="KW-1185">Reference proteome</keyword>
<dbReference type="Pfam" id="PF13424">
    <property type="entry name" value="TPR_12"/>
    <property type="match status" value="2"/>
</dbReference>
<keyword evidence="5" id="KW-0802">TPR repeat</keyword>
<keyword evidence="7" id="KW-0812">Transmembrane</keyword>
<feature type="region of interest" description="Disordered" evidence="6">
    <location>
        <begin position="56"/>
        <end position="221"/>
    </location>
</feature>
<feature type="transmembrane region" description="Helical" evidence="7">
    <location>
        <begin position="900"/>
        <end position="919"/>
    </location>
</feature>
<keyword evidence="7" id="KW-1133">Transmembrane helix</keyword>
<feature type="repeat" description="TPR" evidence="5">
    <location>
        <begin position="449"/>
        <end position="482"/>
    </location>
</feature>
<dbReference type="PANTHER" id="PTHR47627">
    <property type="entry name" value="RUBREDOXIN"/>
    <property type="match status" value="1"/>
</dbReference>
<keyword evidence="2" id="KW-0479">Metal-binding</keyword>
<dbReference type="SUPFAM" id="SSF57802">
    <property type="entry name" value="Rubredoxin-like"/>
    <property type="match status" value="1"/>
</dbReference>
<dbReference type="OrthoDB" id="3191435at2759"/>
<evidence type="ECO:0000313" key="10">
    <source>
        <dbReference type="Proteomes" id="UP000604046"/>
    </source>
</evidence>
<feature type="compositionally biased region" description="Basic and acidic residues" evidence="6">
    <location>
        <begin position="56"/>
        <end position="85"/>
    </location>
</feature>
<dbReference type="Pfam" id="PF00301">
    <property type="entry name" value="Rubredoxin"/>
    <property type="match status" value="1"/>
</dbReference>
<sequence>MLSLREQPLRQDDKKKQFAYDSEGNVIVQPPQVHRLPNPIPAMAFVLKEDASQELRVPAEKRAPRARDKLTKGKRRDSDFKDGVKKFASQQPSMMEAMMMSPGVELEERNRTKRGEKAKVDPGTMSRKEYEEIARGGMPPNKTGSKAVNTPPLPAPAVHKSLSGRLGSAAPGSEQGPQESPDPAKNVRAEVGSDSVKAPVPPKAPRPLQPSPPSARNRVESRRDALGFSLAARERIRVNAGSRFPDCAPQPPLGATMGHGLFPHSSKDQEFYFPGATSALESDLMDMPPPKEQLQDQIVSKPAPEHLRWTFLSGSAVCSTLSATDAAICSEGDMGQDGGDGPIEELAELQIKEEARLEKLFAEQREERGLDDDVTLQTFFKLFDMWIQLYRLNKCMEVLPEIVPICRSRGGDFHVKGVQALAFTLWKKSQFNDAVKLFHEIEDLIGCSAALCENMGHTYSSMGNFDKASEYFKRALLCLDKEEEMGKKTGDRAGILLGLGLIEDRLGRFEQALASVRQSQDLFRQRANGKPSSLVAKAGMSIAKILLKLALQEPDDMKRQEMEDEAIIREEENVALFEVTCGDDSPLTASALRGLGEAQQRRGRIPEAIASFARSYQIEAQKDAFDLLGIMEVHNHLFGAHMDLVKLGQPLDRKSFRAYLPTVDLALARVRNMKQDANAGAYYKARLDPQICAHGSDFQDLSGMLALDGRQRKTSCGARLMFQSQSESCTVYETLYQDDSGEFDFGEWPDKMPLDLAMLARTWKSQNAAARYDAPMGVSVMEARCAWVWVVAGGTQTHECVQAQEEEKAELAPPEAEVFMTRETGRYDCQNCGYEYNPLFGEGNFAPGTKFEDLPDSWRCPQCQVSKDEFQAVIEEVAGFAENQDYGVGFNTWTSGQKGVIIWGLLGAGAFLLLSAYSWE</sequence>
<dbReference type="Proteomes" id="UP000604046">
    <property type="component" value="Unassembled WGS sequence"/>
</dbReference>
<accession>A0A812QDV1</accession>
<dbReference type="PROSITE" id="PS50005">
    <property type="entry name" value="TPR"/>
    <property type="match status" value="2"/>
</dbReference>
<feature type="compositionally biased region" description="Basic and acidic residues" evidence="6">
    <location>
        <begin position="106"/>
        <end position="134"/>
    </location>
</feature>
<reference evidence="9" key="1">
    <citation type="submission" date="2021-02" db="EMBL/GenBank/DDBJ databases">
        <authorList>
            <person name="Dougan E. K."/>
            <person name="Rhodes N."/>
            <person name="Thang M."/>
            <person name="Chan C."/>
        </authorList>
    </citation>
    <scope>NUCLEOTIDE SEQUENCE</scope>
</reference>
<keyword evidence="4" id="KW-0408">Iron</keyword>
<dbReference type="CDD" id="cd00730">
    <property type="entry name" value="rubredoxin"/>
    <property type="match status" value="1"/>
</dbReference>
<dbReference type="Gene3D" id="1.25.40.10">
    <property type="entry name" value="Tetratricopeptide repeat domain"/>
    <property type="match status" value="2"/>
</dbReference>
<keyword evidence="3" id="KW-0249">Electron transport</keyword>
<dbReference type="GO" id="GO:0005506">
    <property type="term" value="F:iron ion binding"/>
    <property type="evidence" value="ECO:0007669"/>
    <property type="project" value="InterPro"/>
</dbReference>
<dbReference type="InterPro" id="IPR019734">
    <property type="entry name" value="TPR_rpt"/>
</dbReference>
<proteinExistence type="predicted"/>